<evidence type="ECO:0000256" key="1">
    <source>
        <dbReference type="SAM" id="Phobius"/>
    </source>
</evidence>
<dbReference type="Pfam" id="PF07076">
    <property type="entry name" value="DUF1344"/>
    <property type="match status" value="1"/>
</dbReference>
<gene>
    <name evidence="2" type="ORF">OINT_1000478</name>
</gene>
<organism evidence="2 3">
    <name type="scientific">Brucella intermedia LMG 3301</name>
    <dbReference type="NCBI Taxonomy" id="641118"/>
    <lineage>
        <taxon>Bacteria</taxon>
        <taxon>Pseudomonadati</taxon>
        <taxon>Pseudomonadota</taxon>
        <taxon>Alphaproteobacteria</taxon>
        <taxon>Hyphomicrobiales</taxon>
        <taxon>Brucellaceae</taxon>
        <taxon>Brucella/Ochrobactrum group</taxon>
        <taxon>Brucella</taxon>
    </lineage>
</organism>
<evidence type="ECO:0000313" key="3">
    <source>
        <dbReference type="Proteomes" id="UP000004386"/>
    </source>
</evidence>
<evidence type="ECO:0008006" key="4">
    <source>
        <dbReference type="Google" id="ProtNLM"/>
    </source>
</evidence>
<dbReference type="HOGENOM" id="CLU_1833137_0_0_5"/>
<proteinExistence type="predicted"/>
<sequence length="140" mass="15635">MRRARTIKAHRALNPLSCMSLSENRFPLFRGVLKSRQSCRIGQATTQPEAQPKERKVMHYLVGLILIVASLFSTVAMADDAEGKITGINKDSETITLDDGQTYKLPGEFDYSAINKGMKVLIIYDVVDSTRFITDIQEAP</sequence>
<comment type="caution">
    <text evidence="2">The sequence shown here is derived from an EMBL/GenBank/DDBJ whole genome shotgun (WGS) entry which is preliminary data.</text>
</comment>
<dbReference type="Proteomes" id="UP000004386">
    <property type="component" value="Unassembled WGS sequence"/>
</dbReference>
<reference evidence="2 3" key="1">
    <citation type="submission" date="2009-05" db="EMBL/GenBank/DDBJ databases">
        <authorList>
            <person name="Setubal J.C."/>
            <person name="Boyle S."/>
            <person name="Crasta O.R."/>
            <person name="Gillespie J.J."/>
            <person name="Kenyon R.W."/>
            <person name="Lu J."/>
            <person name="Mane S."/>
            <person name="Nagrani S."/>
            <person name="Shallom J.M."/>
            <person name="Shallom S."/>
            <person name="Shukla M."/>
            <person name="Snyder E.E."/>
            <person name="Sobral B.W."/>
            <person name="Wattam A.R."/>
            <person name="Will R."/>
            <person name="Williams K."/>
            <person name="Yoo H."/>
            <person name="Munk C."/>
            <person name="Tapia R."/>
            <person name="Green L."/>
            <person name="Rogers Y."/>
            <person name="Detter J.C."/>
            <person name="Bruce D."/>
            <person name="Brettin T.S."/>
            <person name="Tsolis R."/>
        </authorList>
    </citation>
    <scope>NUCLEOTIDE SEQUENCE [LARGE SCALE GENOMIC DNA]</scope>
    <source>
        <strain evidence="2 3">LMG 3301</strain>
    </source>
</reference>
<dbReference type="InterPro" id="IPR009780">
    <property type="entry name" value="DUF1344"/>
</dbReference>
<name>C4WIT9_9HYPH</name>
<dbReference type="EMBL" id="ACQA01000001">
    <property type="protein sequence ID" value="EEQ95130.1"/>
    <property type="molecule type" value="Genomic_DNA"/>
</dbReference>
<dbReference type="AlphaFoldDB" id="C4WIT9"/>
<keyword evidence="1" id="KW-0812">Transmembrane</keyword>
<keyword evidence="1" id="KW-1133">Transmembrane helix</keyword>
<feature type="transmembrane region" description="Helical" evidence="1">
    <location>
        <begin position="57"/>
        <end position="78"/>
    </location>
</feature>
<protein>
    <recommendedName>
        <fullName evidence="4">DUF1344 domain-containing protein</fullName>
    </recommendedName>
</protein>
<keyword evidence="1" id="KW-0472">Membrane</keyword>
<accession>C4WIT9</accession>
<evidence type="ECO:0000313" key="2">
    <source>
        <dbReference type="EMBL" id="EEQ95130.1"/>
    </source>
</evidence>